<organism evidence="13 14">
    <name type="scientific">Escallonia rubra</name>
    <dbReference type="NCBI Taxonomy" id="112253"/>
    <lineage>
        <taxon>Eukaryota</taxon>
        <taxon>Viridiplantae</taxon>
        <taxon>Streptophyta</taxon>
        <taxon>Embryophyta</taxon>
        <taxon>Tracheophyta</taxon>
        <taxon>Spermatophyta</taxon>
        <taxon>Magnoliopsida</taxon>
        <taxon>eudicotyledons</taxon>
        <taxon>Gunneridae</taxon>
        <taxon>Pentapetalae</taxon>
        <taxon>asterids</taxon>
        <taxon>campanulids</taxon>
        <taxon>Escalloniales</taxon>
        <taxon>Escalloniaceae</taxon>
        <taxon>Escallonia</taxon>
    </lineage>
</organism>
<dbReference type="InterPro" id="IPR004358">
    <property type="entry name" value="Sig_transdc_His_kin-like_C"/>
</dbReference>
<comment type="subcellular location">
    <subcellularLocation>
        <location evidence="2">Cytoplasm</location>
    </subcellularLocation>
</comment>
<reference evidence="13" key="1">
    <citation type="submission" date="2022-12" db="EMBL/GenBank/DDBJ databases">
        <title>Draft genome assemblies for two species of Escallonia (Escalloniales).</title>
        <authorList>
            <person name="Chanderbali A."/>
            <person name="Dervinis C."/>
            <person name="Anghel I."/>
            <person name="Soltis D."/>
            <person name="Soltis P."/>
            <person name="Zapata F."/>
        </authorList>
    </citation>
    <scope>NUCLEOTIDE SEQUENCE</scope>
    <source>
        <strain evidence="13">UCBG92.1500</strain>
        <tissue evidence="13">Leaf</tissue>
    </source>
</reference>
<evidence type="ECO:0000256" key="3">
    <source>
        <dbReference type="ARBA" id="ARBA00012438"/>
    </source>
</evidence>
<keyword evidence="5 8" id="KW-0597">Phosphoprotein</keyword>
<dbReference type="SMART" id="SM00388">
    <property type="entry name" value="HisKA"/>
    <property type="match status" value="1"/>
</dbReference>
<dbReference type="CDD" id="cd00082">
    <property type="entry name" value="HisKA"/>
    <property type="match status" value="1"/>
</dbReference>
<feature type="domain" description="Response regulatory" evidence="12">
    <location>
        <begin position="864"/>
        <end position="1006"/>
    </location>
</feature>
<evidence type="ECO:0000256" key="2">
    <source>
        <dbReference type="ARBA" id="ARBA00004496"/>
    </source>
</evidence>
<dbReference type="Proteomes" id="UP001187471">
    <property type="component" value="Unassembled WGS sequence"/>
</dbReference>
<dbReference type="AlphaFoldDB" id="A0AA88SDQ0"/>
<evidence type="ECO:0000256" key="7">
    <source>
        <dbReference type="ARBA" id="ARBA00022777"/>
    </source>
</evidence>
<dbReference type="InterPro" id="IPR001789">
    <property type="entry name" value="Sig_transdc_resp-reg_receiver"/>
</dbReference>
<keyword evidence="6" id="KW-0808">Transferase</keyword>
<dbReference type="Pfam" id="PF02518">
    <property type="entry name" value="HATPase_c"/>
    <property type="match status" value="1"/>
</dbReference>
<keyword evidence="4" id="KW-0963">Cytoplasm</keyword>
<dbReference type="GO" id="GO:0005737">
    <property type="term" value="C:cytoplasm"/>
    <property type="evidence" value="ECO:0007669"/>
    <property type="project" value="UniProtKB-SubCell"/>
</dbReference>
<protein>
    <recommendedName>
        <fullName evidence="3">histidine kinase</fullName>
        <ecNumber evidence="3">2.7.13.3</ecNumber>
    </recommendedName>
</protein>
<dbReference type="PROSITE" id="PS50110">
    <property type="entry name" value="RESPONSE_REGULATORY"/>
    <property type="match status" value="1"/>
</dbReference>
<evidence type="ECO:0000313" key="13">
    <source>
        <dbReference type="EMBL" id="KAK2987535.1"/>
    </source>
</evidence>
<comment type="caution">
    <text evidence="13">The sequence shown here is derived from an EMBL/GenBank/DDBJ whole genome shotgun (WGS) entry which is preliminary data.</text>
</comment>
<dbReference type="CDD" id="cd17546">
    <property type="entry name" value="REC_hyHK_CKI1_RcsC-like"/>
    <property type="match status" value="1"/>
</dbReference>
<dbReference type="FunFam" id="3.30.450.20:FF:000061">
    <property type="entry name" value="Histidine kinase 5"/>
    <property type="match status" value="1"/>
</dbReference>
<evidence type="ECO:0000256" key="10">
    <source>
        <dbReference type="SAM" id="MobiDB-lite"/>
    </source>
</evidence>
<dbReference type="Pfam" id="PF00072">
    <property type="entry name" value="Response_reg"/>
    <property type="match status" value="1"/>
</dbReference>
<dbReference type="SMART" id="SM00387">
    <property type="entry name" value="HATPase_c"/>
    <property type="match status" value="1"/>
</dbReference>
<dbReference type="PRINTS" id="PR00344">
    <property type="entry name" value="BCTRLSENSOR"/>
</dbReference>
<dbReference type="FunFam" id="1.10.287.130:FF:000030">
    <property type="entry name" value="Putative histidine kinase 5"/>
    <property type="match status" value="1"/>
</dbReference>
<evidence type="ECO:0000259" key="12">
    <source>
        <dbReference type="PROSITE" id="PS50110"/>
    </source>
</evidence>
<dbReference type="CDD" id="cd16922">
    <property type="entry name" value="HATPase_EvgS-ArcB-TorS-like"/>
    <property type="match status" value="1"/>
</dbReference>
<evidence type="ECO:0000256" key="6">
    <source>
        <dbReference type="ARBA" id="ARBA00022679"/>
    </source>
</evidence>
<dbReference type="GO" id="GO:0000155">
    <property type="term" value="F:phosphorelay sensor kinase activity"/>
    <property type="evidence" value="ECO:0007669"/>
    <property type="project" value="InterPro"/>
</dbReference>
<evidence type="ECO:0000256" key="8">
    <source>
        <dbReference type="PROSITE-ProRule" id="PRU00169"/>
    </source>
</evidence>
<feature type="region of interest" description="Disordered" evidence="10">
    <location>
        <begin position="780"/>
        <end position="800"/>
    </location>
</feature>
<feature type="region of interest" description="Disordered" evidence="10">
    <location>
        <begin position="556"/>
        <end position="577"/>
    </location>
</feature>
<evidence type="ECO:0000256" key="5">
    <source>
        <dbReference type="ARBA" id="ARBA00022553"/>
    </source>
</evidence>
<dbReference type="SUPFAM" id="SSF47384">
    <property type="entry name" value="Homodimeric domain of signal transducing histidine kinase"/>
    <property type="match status" value="1"/>
</dbReference>
<dbReference type="InterPro" id="IPR003661">
    <property type="entry name" value="HisK_dim/P_dom"/>
</dbReference>
<dbReference type="EMBL" id="JAVXUO010000977">
    <property type="protein sequence ID" value="KAK2987535.1"/>
    <property type="molecule type" value="Genomic_DNA"/>
</dbReference>
<evidence type="ECO:0000256" key="1">
    <source>
        <dbReference type="ARBA" id="ARBA00000085"/>
    </source>
</evidence>
<evidence type="ECO:0000259" key="11">
    <source>
        <dbReference type="PROSITE" id="PS50109"/>
    </source>
</evidence>
<dbReference type="SMART" id="SM00448">
    <property type="entry name" value="REC"/>
    <property type="match status" value="1"/>
</dbReference>
<dbReference type="EC" id="2.7.13.3" evidence="3"/>
<dbReference type="SUPFAM" id="SSF52172">
    <property type="entry name" value="CheY-like"/>
    <property type="match status" value="1"/>
</dbReference>
<feature type="coiled-coil region" evidence="9">
    <location>
        <begin position="91"/>
        <end position="118"/>
    </location>
</feature>
<feature type="region of interest" description="Disordered" evidence="10">
    <location>
        <begin position="831"/>
        <end position="857"/>
    </location>
</feature>
<dbReference type="SUPFAM" id="SSF55874">
    <property type="entry name" value="ATPase domain of HSP90 chaperone/DNA topoisomerase II/histidine kinase"/>
    <property type="match status" value="1"/>
</dbReference>
<feature type="compositionally biased region" description="Low complexity" evidence="10">
    <location>
        <begin position="842"/>
        <end position="853"/>
    </location>
</feature>
<dbReference type="PANTHER" id="PTHR43047">
    <property type="entry name" value="TWO-COMPONENT HISTIDINE PROTEIN KINASE"/>
    <property type="match status" value="1"/>
</dbReference>
<proteinExistence type="predicted"/>
<dbReference type="Gene3D" id="3.40.50.2300">
    <property type="match status" value="1"/>
</dbReference>
<feature type="domain" description="Histidine kinase" evidence="11">
    <location>
        <begin position="377"/>
        <end position="669"/>
    </location>
</feature>
<dbReference type="PANTHER" id="PTHR43047:SF68">
    <property type="entry name" value="HISTIDINE KINASE 5"/>
    <property type="match status" value="1"/>
</dbReference>
<comment type="catalytic activity">
    <reaction evidence="1">
        <text>ATP + protein L-histidine = ADP + protein N-phospho-L-histidine.</text>
        <dbReference type="EC" id="2.7.13.3"/>
    </reaction>
</comment>
<dbReference type="InterPro" id="IPR005467">
    <property type="entry name" value="His_kinase_dom"/>
</dbReference>
<evidence type="ECO:0000256" key="9">
    <source>
        <dbReference type="SAM" id="Coils"/>
    </source>
</evidence>
<keyword evidence="7" id="KW-0418">Kinase</keyword>
<dbReference type="Gene3D" id="3.30.565.10">
    <property type="entry name" value="Histidine kinase-like ATPase, C-terminal domain"/>
    <property type="match status" value="1"/>
</dbReference>
<keyword evidence="14" id="KW-1185">Reference proteome</keyword>
<dbReference type="Gene3D" id="1.10.287.130">
    <property type="match status" value="1"/>
</dbReference>
<evidence type="ECO:0000313" key="14">
    <source>
        <dbReference type="Proteomes" id="UP001187471"/>
    </source>
</evidence>
<dbReference type="Gene3D" id="3.30.450.20">
    <property type="entry name" value="PAS domain"/>
    <property type="match status" value="1"/>
</dbReference>
<sequence length="1006" mass="113192">MDLKMENILIEEMDIEVLSSMWPEDINEAGKQFNVEKPGAYQDMLEEVTFIEEPTIVDFKRLLELTNYSEKGSSQLSYLVKNWEYKQANAVRLLREELENLSKQQEEVELKKLEILEEHRFEEERYGGDKRPVSILDDVYDIWQAVPQRKNDVVTCDERLEIDAEYDTVIYWKQRAKHLEKLLEASIQREQILLEKLEESIVNLERQSSPVEELSQILKRADNFLHFILQTAPVVIGHQDSELRYRFIYNHFPSLREEEIIGKTDVEIFTGGGVKESQDFKREVLERGRAAKREITFETELFGSKTFLIYVEPVFSKTGETIGVNYMGMDVTDQVRLREKMAKLREEIAVQKAMETELNKTIHITEETMRAKQMLATMSHEIRSPLSGVVSMAEILATTKLDKEQRQLLKVMLSSGDLVLQLINDILDLSKVESGVMKLEATKFRPREVVKHVLQTAAASLQKILILEGHVADDVPIDVIGDVLRIRQILTNLISNAIKFTHEGKVGIKLYVVPESYPAKQEGYQKSNAGQSTVFTNIQKDDKGVSHNCCDQNGFYGKKHGEGPHQSPTLDDEHKTPEGDEDILLQQHETTVWIRCDVFDTGIGIPEHALPTLFKKYMQVSADTARKYGGTGLGLAICKQLVELMGGHLTVSSREHWGSTFTFVLPYKVSPLCDSSDDPDEISNMANHDAAVDANDDDITSGFFQFQPRTLGSLFYSNGCSRTQKVTANNFGLNSTHRLDGFSEDSYPLPTNNVTSKEMGSVEDAFSMADTAVISSEPASSMLYSPDSGDNAIGKDRQTRGDTDCQNYNPHLYPAHCSPTSKDVDETAKIIQSRKTCQKQASGRSSKSTTSNSPEIPEAKLKHKILVVEDNKINVMVARSMMKQIGHDIEVVNNGVEAVRAVQGSSYDLIMMDVCMPVMDGLQATRLIRSFEETGKWDDAAKAGIEQHVPLSDISGKDDPLKQCRQRTPIIAMTANALSESADECFASGMDSFISKPVTFQSVEGR</sequence>
<dbReference type="FunFam" id="3.40.50.2300:FF:000201">
    <property type="entry name" value="Histidine kinase 5"/>
    <property type="match status" value="1"/>
</dbReference>
<dbReference type="GO" id="GO:0009927">
    <property type="term" value="F:histidine phosphotransfer kinase activity"/>
    <property type="evidence" value="ECO:0007669"/>
    <property type="project" value="TreeGrafter"/>
</dbReference>
<dbReference type="GO" id="GO:0005886">
    <property type="term" value="C:plasma membrane"/>
    <property type="evidence" value="ECO:0007669"/>
    <property type="project" value="TreeGrafter"/>
</dbReference>
<dbReference type="Pfam" id="PF00512">
    <property type="entry name" value="HisKA"/>
    <property type="match status" value="1"/>
</dbReference>
<evidence type="ECO:0000256" key="4">
    <source>
        <dbReference type="ARBA" id="ARBA00022490"/>
    </source>
</evidence>
<accession>A0AA88SDQ0</accession>
<feature type="modified residue" description="4-aspartylphosphate" evidence="8">
    <location>
        <position position="913"/>
    </location>
</feature>
<feature type="coiled-coil region" evidence="9">
    <location>
        <begin position="180"/>
        <end position="214"/>
    </location>
</feature>
<keyword evidence="9" id="KW-0175">Coiled coil</keyword>
<dbReference type="InterPro" id="IPR003594">
    <property type="entry name" value="HATPase_dom"/>
</dbReference>
<dbReference type="InterPro" id="IPR011006">
    <property type="entry name" value="CheY-like_superfamily"/>
</dbReference>
<dbReference type="InterPro" id="IPR036890">
    <property type="entry name" value="HATPase_C_sf"/>
</dbReference>
<dbReference type="InterPro" id="IPR036097">
    <property type="entry name" value="HisK_dim/P_sf"/>
</dbReference>
<dbReference type="PROSITE" id="PS50109">
    <property type="entry name" value="HIS_KIN"/>
    <property type="match status" value="1"/>
</dbReference>
<gene>
    <name evidence="13" type="ORF">RJ640_015712</name>
</gene>
<name>A0AA88SDQ0_9ASTE</name>